<accession>A0ABP1PIT0</accession>
<dbReference type="Proteomes" id="UP001642520">
    <property type="component" value="Unassembled WGS sequence"/>
</dbReference>
<feature type="transmembrane region" description="Helical" evidence="1">
    <location>
        <begin position="6"/>
        <end position="29"/>
    </location>
</feature>
<keyword evidence="1" id="KW-1133">Transmembrane helix</keyword>
<evidence type="ECO:0000256" key="1">
    <source>
        <dbReference type="SAM" id="Phobius"/>
    </source>
</evidence>
<dbReference type="InterPro" id="IPR027917">
    <property type="entry name" value="MITRAC7/Phoenixin"/>
</dbReference>
<keyword evidence="3" id="KW-1185">Reference proteome</keyword>
<evidence type="ECO:0000313" key="3">
    <source>
        <dbReference type="Proteomes" id="UP001642520"/>
    </source>
</evidence>
<name>A0ABP1PIT0_XYLVO</name>
<dbReference type="EMBL" id="CAXAJV020001301">
    <property type="protein sequence ID" value="CAL7951991.1"/>
    <property type="molecule type" value="Genomic_DNA"/>
</dbReference>
<gene>
    <name evidence="2" type="ORF">XYLVIOL_LOCUS10825</name>
</gene>
<comment type="caution">
    <text evidence="2">The sequence shown here is derived from an EMBL/GenBank/DDBJ whole genome shotgun (WGS) entry which is preliminary data.</text>
</comment>
<keyword evidence="1" id="KW-0472">Membrane</keyword>
<sequence length="54" mass="6306">MTRLTGWRYAVFIGSFVGFIGTFCYFTMISPMIDPEPYKLIREYAAESKSEKQK</sequence>
<keyword evidence="1" id="KW-0812">Transmembrane</keyword>
<reference evidence="2 3" key="1">
    <citation type="submission" date="2024-08" db="EMBL/GenBank/DDBJ databases">
        <authorList>
            <person name="Will J Nash"/>
            <person name="Angela Man"/>
            <person name="Seanna McTaggart"/>
            <person name="Kendall Baker"/>
            <person name="Tom Barker"/>
            <person name="Leah Catchpole"/>
            <person name="Alex Durrant"/>
            <person name="Karim Gharbi"/>
            <person name="Naomi Irish"/>
            <person name="Gemy Kaithakottil"/>
            <person name="Debby Ku"/>
            <person name="Aaliyah Providence"/>
            <person name="Felix Shaw"/>
            <person name="David Swarbreck"/>
            <person name="Chris Watkins"/>
            <person name="Ann M. McCartney"/>
            <person name="Giulio Formenti"/>
            <person name="Alice Mouton"/>
            <person name="Noel Vella"/>
            <person name="Bjorn M von Reumont"/>
            <person name="Adriana Vella"/>
            <person name="Wilfried Haerty"/>
        </authorList>
    </citation>
    <scope>NUCLEOTIDE SEQUENCE [LARGE SCALE GENOMIC DNA]</scope>
</reference>
<dbReference type="Pfam" id="PF15061">
    <property type="entry name" value="MITRAC7_Phoenixin"/>
    <property type="match status" value="1"/>
</dbReference>
<evidence type="ECO:0000313" key="2">
    <source>
        <dbReference type="EMBL" id="CAL7951991.1"/>
    </source>
</evidence>
<organism evidence="2 3">
    <name type="scientific">Xylocopa violacea</name>
    <name type="common">Violet carpenter bee</name>
    <name type="synonym">Apis violacea</name>
    <dbReference type="NCBI Taxonomy" id="135666"/>
    <lineage>
        <taxon>Eukaryota</taxon>
        <taxon>Metazoa</taxon>
        <taxon>Ecdysozoa</taxon>
        <taxon>Arthropoda</taxon>
        <taxon>Hexapoda</taxon>
        <taxon>Insecta</taxon>
        <taxon>Pterygota</taxon>
        <taxon>Neoptera</taxon>
        <taxon>Endopterygota</taxon>
        <taxon>Hymenoptera</taxon>
        <taxon>Apocrita</taxon>
        <taxon>Aculeata</taxon>
        <taxon>Apoidea</taxon>
        <taxon>Anthophila</taxon>
        <taxon>Apidae</taxon>
        <taxon>Xylocopa</taxon>
        <taxon>Xylocopa</taxon>
    </lineage>
</organism>
<proteinExistence type="predicted"/>
<protein>
    <submittedName>
        <fullName evidence="2">Uncharacterized protein</fullName>
    </submittedName>
</protein>